<dbReference type="SUPFAM" id="SSF52058">
    <property type="entry name" value="L domain-like"/>
    <property type="match status" value="1"/>
</dbReference>
<dbReference type="EMBL" id="NEVH01022640">
    <property type="protein sequence ID" value="PNF18515.1"/>
    <property type="molecule type" value="Genomic_DNA"/>
</dbReference>
<evidence type="ECO:0000256" key="3">
    <source>
        <dbReference type="ARBA" id="ARBA00022475"/>
    </source>
</evidence>
<keyword evidence="11" id="KW-1015">Disulfide bond</keyword>
<evidence type="ECO:0000256" key="12">
    <source>
        <dbReference type="ARBA" id="ARBA00023303"/>
    </source>
</evidence>
<dbReference type="OrthoDB" id="2013775at2759"/>
<proteinExistence type="predicted"/>
<evidence type="ECO:0000313" key="15">
    <source>
        <dbReference type="Proteomes" id="UP000235965"/>
    </source>
</evidence>
<evidence type="ECO:0000256" key="4">
    <source>
        <dbReference type="ARBA" id="ARBA00022614"/>
    </source>
</evidence>
<dbReference type="InterPro" id="IPR003591">
    <property type="entry name" value="Leu-rich_rpt_typical-subtyp"/>
</dbReference>
<dbReference type="Gene3D" id="3.80.10.10">
    <property type="entry name" value="Ribonuclease Inhibitor"/>
    <property type="match status" value="2"/>
</dbReference>
<comment type="caution">
    <text evidence="14">The sequence shown here is derived from an EMBL/GenBank/DDBJ whole genome shotgun (WGS) entry which is preliminary data.</text>
</comment>
<evidence type="ECO:0000256" key="1">
    <source>
        <dbReference type="ARBA" id="ARBA00004162"/>
    </source>
</evidence>
<evidence type="ECO:0000256" key="7">
    <source>
        <dbReference type="ARBA" id="ARBA00022737"/>
    </source>
</evidence>
<keyword evidence="8" id="KW-1133">Transmembrane helix</keyword>
<evidence type="ECO:0000256" key="13">
    <source>
        <dbReference type="SAM" id="MobiDB-lite"/>
    </source>
</evidence>
<dbReference type="PANTHER" id="PTHR46473">
    <property type="entry name" value="GH08155P"/>
    <property type="match status" value="1"/>
</dbReference>
<evidence type="ECO:0000256" key="11">
    <source>
        <dbReference type="ARBA" id="ARBA00023157"/>
    </source>
</evidence>
<sequence length="399" mass="45487">MENLDVSDNSLASLNKTSLSGILVISLIQLNVSRNHIRDIHEETFVGQSRLQTVDLSSNNITYIEPKTFTYNPSLEMLSVSSNKFLVLPEEGPFIHSGSLRVLYLSACDLSHIPPQTFKSVPNLEELYISHNRIETLRPLQGNGRLTLIDVSNNYLISLDPGVFTVFPKLHRLNLSYNRLTDLDIIPQLPNKTCSEELNGNPWVCNCSTFHTAYSWCHDKGVDLRLLCSSPPKYKGVQWTVYGKEFCGDDNEYVEQMEGFVISADRLQSIRMYENYEIQQASMYIPTEIQELDTNIATAEQSTKMASDIEVRMKEKCVIEFLTAEQIVPIDIHRHLLKVYGDNTVDVSTVIRWVVRFNSGESEVHDKPRHGRPCSAATPHNEQRLIRTDQQKTTKNCQF</sequence>
<evidence type="ECO:0000313" key="14">
    <source>
        <dbReference type="EMBL" id="PNF18515.1"/>
    </source>
</evidence>
<accession>A0A2J7PQA9</accession>
<dbReference type="GO" id="GO:0005886">
    <property type="term" value="C:plasma membrane"/>
    <property type="evidence" value="ECO:0007669"/>
    <property type="project" value="UniProtKB-SubCell"/>
</dbReference>
<keyword evidence="12" id="KW-0407">Ion channel</keyword>
<keyword evidence="5" id="KW-0812">Transmembrane</keyword>
<dbReference type="InterPro" id="IPR032675">
    <property type="entry name" value="LRR_dom_sf"/>
</dbReference>
<reference evidence="14 15" key="1">
    <citation type="submission" date="2017-12" db="EMBL/GenBank/DDBJ databases">
        <title>Hemimetabolous genomes reveal molecular basis of termite eusociality.</title>
        <authorList>
            <person name="Harrison M.C."/>
            <person name="Jongepier E."/>
            <person name="Robertson H.M."/>
            <person name="Arning N."/>
            <person name="Bitard-Feildel T."/>
            <person name="Chao H."/>
            <person name="Childers C.P."/>
            <person name="Dinh H."/>
            <person name="Doddapaneni H."/>
            <person name="Dugan S."/>
            <person name="Gowin J."/>
            <person name="Greiner C."/>
            <person name="Han Y."/>
            <person name="Hu H."/>
            <person name="Hughes D.S.T."/>
            <person name="Huylmans A.-K."/>
            <person name="Kemena C."/>
            <person name="Kremer L.P.M."/>
            <person name="Lee S.L."/>
            <person name="Lopez-Ezquerra A."/>
            <person name="Mallet L."/>
            <person name="Monroy-Kuhn J.M."/>
            <person name="Moser A."/>
            <person name="Murali S.C."/>
            <person name="Muzny D.M."/>
            <person name="Otani S."/>
            <person name="Piulachs M.-D."/>
            <person name="Poelchau M."/>
            <person name="Qu J."/>
            <person name="Schaub F."/>
            <person name="Wada-Katsumata A."/>
            <person name="Worley K.C."/>
            <person name="Xie Q."/>
            <person name="Ylla G."/>
            <person name="Poulsen M."/>
            <person name="Gibbs R.A."/>
            <person name="Schal C."/>
            <person name="Richards S."/>
            <person name="Belles X."/>
            <person name="Korb J."/>
            <person name="Bornberg-Bauer E."/>
        </authorList>
    </citation>
    <scope>NUCLEOTIDE SEQUENCE [LARGE SCALE GENOMIC DNA]</scope>
    <source>
        <tissue evidence="14">Whole body</tissue>
    </source>
</reference>
<dbReference type="Proteomes" id="UP000235965">
    <property type="component" value="Unassembled WGS sequence"/>
</dbReference>
<protein>
    <recommendedName>
        <fullName evidence="16">LRRCT domain-containing protein</fullName>
    </recommendedName>
</protein>
<keyword evidence="6" id="KW-0732">Signal</keyword>
<dbReference type="InterPro" id="IPR001611">
    <property type="entry name" value="Leu-rich_rpt"/>
</dbReference>
<dbReference type="Pfam" id="PF13855">
    <property type="entry name" value="LRR_8"/>
    <property type="match status" value="2"/>
</dbReference>
<organism evidence="14 15">
    <name type="scientific">Cryptotermes secundus</name>
    <dbReference type="NCBI Taxonomy" id="105785"/>
    <lineage>
        <taxon>Eukaryota</taxon>
        <taxon>Metazoa</taxon>
        <taxon>Ecdysozoa</taxon>
        <taxon>Arthropoda</taxon>
        <taxon>Hexapoda</taxon>
        <taxon>Insecta</taxon>
        <taxon>Pterygota</taxon>
        <taxon>Neoptera</taxon>
        <taxon>Polyneoptera</taxon>
        <taxon>Dictyoptera</taxon>
        <taxon>Blattodea</taxon>
        <taxon>Blattoidea</taxon>
        <taxon>Termitoidae</taxon>
        <taxon>Kalotermitidae</taxon>
        <taxon>Cryptotermitinae</taxon>
        <taxon>Cryptotermes</taxon>
    </lineage>
</organism>
<dbReference type="AlphaFoldDB" id="A0A2J7PQA9"/>
<evidence type="ECO:0000256" key="8">
    <source>
        <dbReference type="ARBA" id="ARBA00022989"/>
    </source>
</evidence>
<name>A0A2J7PQA9_9NEOP</name>
<evidence type="ECO:0000256" key="6">
    <source>
        <dbReference type="ARBA" id="ARBA00022729"/>
    </source>
</evidence>
<feature type="region of interest" description="Disordered" evidence="13">
    <location>
        <begin position="362"/>
        <end position="383"/>
    </location>
</feature>
<keyword evidence="7" id="KW-0677">Repeat</keyword>
<dbReference type="InterPro" id="IPR051432">
    <property type="entry name" value="KCNMA1_auxiliary"/>
</dbReference>
<dbReference type="PROSITE" id="PS51450">
    <property type="entry name" value="LRR"/>
    <property type="match status" value="3"/>
</dbReference>
<comment type="subcellular location">
    <subcellularLocation>
        <location evidence="1">Cell membrane</location>
        <topology evidence="1">Single-pass membrane protein</topology>
    </subcellularLocation>
</comment>
<keyword evidence="9" id="KW-0406">Ion transport</keyword>
<dbReference type="PANTHER" id="PTHR46473:SF10">
    <property type="entry name" value="LD45603P-RELATED"/>
    <property type="match status" value="1"/>
</dbReference>
<evidence type="ECO:0000256" key="10">
    <source>
        <dbReference type="ARBA" id="ARBA00023136"/>
    </source>
</evidence>
<evidence type="ECO:0008006" key="16">
    <source>
        <dbReference type="Google" id="ProtNLM"/>
    </source>
</evidence>
<gene>
    <name evidence="14" type="ORF">B7P43_G09005</name>
</gene>
<keyword evidence="4" id="KW-0433">Leucine-rich repeat</keyword>
<keyword evidence="10" id="KW-0472">Membrane</keyword>
<dbReference type="InParanoid" id="A0A2J7PQA9"/>
<dbReference type="Pfam" id="PF13516">
    <property type="entry name" value="LRR_6"/>
    <property type="match status" value="1"/>
</dbReference>
<dbReference type="STRING" id="105785.A0A2J7PQA9"/>
<evidence type="ECO:0000256" key="9">
    <source>
        <dbReference type="ARBA" id="ARBA00023065"/>
    </source>
</evidence>
<dbReference type="GO" id="GO:0034220">
    <property type="term" value="P:monoatomic ion transmembrane transport"/>
    <property type="evidence" value="ECO:0007669"/>
    <property type="project" value="UniProtKB-KW"/>
</dbReference>
<evidence type="ECO:0000256" key="5">
    <source>
        <dbReference type="ARBA" id="ARBA00022692"/>
    </source>
</evidence>
<keyword evidence="15" id="KW-1185">Reference proteome</keyword>
<dbReference type="SMART" id="SM00369">
    <property type="entry name" value="LRR_TYP"/>
    <property type="match status" value="5"/>
</dbReference>
<evidence type="ECO:0000256" key="2">
    <source>
        <dbReference type="ARBA" id="ARBA00022448"/>
    </source>
</evidence>
<keyword evidence="2" id="KW-0813">Transport</keyword>
<keyword evidence="3" id="KW-1003">Cell membrane</keyword>